<evidence type="ECO:0000313" key="3">
    <source>
        <dbReference type="Proteomes" id="UP000000813"/>
    </source>
</evidence>
<gene>
    <name evidence="2" type="ordered locus">Atu4179</name>
</gene>
<organism evidence="2 3">
    <name type="scientific">Agrobacterium fabrum (strain C58 / ATCC 33970)</name>
    <name type="common">Agrobacterium tumefaciens (strain C58)</name>
    <dbReference type="NCBI Taxonomy" id="176299"/>
    <lineage>
        <taxon>Bacteria</taxon>
        <taxon>Pseudomonadati</taxon>
        <taxon>Pseudomonadota</taxon>
        <taxon>Alphaproteobacteria</taxon>
        <taxon>Hyphomicrobiales</taxon>
        <taxon>Rhizobiaceae</taxon>
        <taxon>Rhizobium/Agrobacterium group</taxon>
        <taxon>Agrobacterium</taxon>
        <taxon>Agrobacterium tumefaciens complex</taxon>
    </lineage>
</organism>
<dbReference type="EMBL" id="AE007870">
    <property type="protein sequence ID" value="AAL44979.1"/>
    <property type="molecule type" value="Genomic_DNA"/>
</dbReference>
<reference evidence="2 3" key="1">
    <citation type="journal article" date="2001" name="Science">
        <title>The genome of the natural genetic engineer Agrobacterium tumefaciens C58.</title>
        <authorList>
            <person name="Wood D.W."/>
            <person name="Setubal J.C."/>
            <person name="Kaul R."/>
            <person name="Monks D.E."/>
            <person name="Kitajima J.P."/>
            <person name="Okura V.K."/>
            <person name="Zhou Y."/>
            <person name="Chen L."/>
            <person name="Wood G.E."/>
            <person name="Almeida N.F.Jr."/>
            <person name="Woo L."/>
            <person name="Chen Y."/>
            <person name="Paulsen I.T."/>
            <person name="Eisen J.A."/>
            <person name="Karp P.D."/>
            <person name="Bovee D.Sr."/>
            <person name="Chapman P."/>
            <person name="Clendenning J."/>
            <person name="Deatherage G."/>
            <person name="Gillet W."/>
            <person name="Grant C."/>
            <person name="Kutyavin T."/>
            <person name="Levy R."/>
            <person name="Li M.J."/>
            <person name="McClelland E."/>
            <person name="Palmieri A."/>
            <person name="Raymond C."/>
            <person name="Rouse G."/>
            <person name="Saenphimmachak C."/>
            <person name="Wu Z."/>
            <person name="Romero P."/>
            <person name="Gordon D."/>
            <person name="Zhang S."/>
            <person name="Yoo H."/>
            <person name="Tao Y."/>
            <person name="Biddle P."/>
            <person name="Jung M."/>
            <person name="Krespan W."/>
            <person name="Perry M."/>
            <person name="Gordon-Kamm B."/>
            <person name="Liao L."/>
            <person name="Kim S."/>
            <person name="Hendrick C."/>
            <person name="Zhao Z.Y."/>
            <person name="Dolan M."/>
            <person name="Chumley F."/>
            <person name="Tingey S.V."/>
            <person name="Tomb J.F."/>
            <person name="Gordon M.P."/>
            <person name="Olson M.V."/>
            <person name="Nester E.W."/>
        </authorList>
    </citation>
    <scope>NUCLEOTIDE SEQUENCE [LARGE SCALE GENOMIC DNA]</scope>
    <source>
        <strain evidence="3">C58 / ATCC 33970</strain>
    </source>
</reference>
<protein>
    <submittedName>
        <fullName evidence="2">Uncharacterized protein</fullName>
    </submittedName>
</protein>
<feature type="compositionally biased region" description="Polar residues" evidence="1">
    <location>
        <begin position="85"/>
        <end position="99"/>
    </location>
</feature>
<reference evidence="2 3" key="2">
    <citation type="journal article" date="2001" name="Science">
        <title>Genome sequence of the plant pathogen and biotechnology agent Agrobacterium tumefaciens C58.</title>
        <authorList>
            <person name="Goodner B."/>
            <person name="Hinkle G."/>
            <person name="Gattung S."/>
            <person name="Miller N."/>
            <person name="Blanchard M."/>
            <person name="Qurollo B."/>
            <person name="Goldman B.S."/>
            <person name="Cao Y."/>
            <person name="Askenazi M."/>
            <person name="Halling C."/>
            <person name="Mullin L."/>
            <person name="Houmiel K."/>
            <person name="Gordon J."/>
            <person name="Vaudin M."/>
            <person name="Iartchouk O."/>
            <person name="Epp A."/>
            <person name="Liu F."/>
            <person name="Wollam C."/>
            <person name="Allinger M."/>
            <person name="Doughty D."/>
            <person name="Scott C."/>
            <person name="Lappas C."/>
            <person name="Markelz B."/>
            <person name="Flanagan C."/>
            <person name="Crowell C."/>
            <person name="Gurson J."/>
            <person name="Lomo C."/>
            <person name="Sear C."/>
            <person name="Strub G."/>
            <person name="Cielo C."/>
            <person name="Slater S."/>
        </authorList>
    </citation>
    <scope>NUCLEOTIDE SEQUENCE [LARGE SCALE GENOMIC DNA]</scope>
    <source>
        <strain evidence="3">C58 / ATCC 33970</strain>
    </source>
</reference>
<dbReference type="HOGENOM" id="CLU_1736679_0_0_5"/>
<dbReference type="Proteomes" id="UP000000813">
    <property type="component" value="Chromosome linear"/>
</dbReference>
<dbReference type="EnsemblBacteria" id="AAL44979">
    <property type="protein sequence ID" value="AAL44979"/>
    <property type="gene ID" value="Atu4179"/>
</dbReference>
<dbReference type="AlphaFoldDB" id="Q8U8B3"/>
<sequence length="150" mass="16722">MTVKVYSLGPKSLQVPQASPPTFLFLLIFNCQKTDRSMQSQNQTPKAKSPWKTTSIQLINLISLERKTSSPAAPPPSFSERTYKRSPSNKSTAQIRKTQKNIQITEYKREFRFSAVVDGEWSANPADFAQEKGVLNDTAGAAPCFSPLPR</sequence>
<accession>Q8U8B3</accession>
<evidence type="ECO:0000256" key="1">
    <source>
        <dbReference type="SAM" id="MobiDB-lite"/>
    </source>
</evidence>
<keyword evidence="3" id="KW-1185">Reference proteome</keyword>
<dbReference type="PIR" id="AE3070">
    <property type="entry name" value="AE3070"/>
</dbReference>
<feature type="region of interest" description="Disordered" evidence="1">
    <location>
        <begin position="66"/>
        <end position="99"/>
    </location>
</feature>
<proteinExistence type="predicted"/>
<name>Q8U8B3_AGRFC</name>
<dbReference type="KEGG" id="atu:Atu4179"/>
<dbReference type="BioCyc" id="AGRO:ATU4179-MONOMER"/>
<dbReference type="OrthoDB" id="10011194at2"/>
<evidence type="ECO:0000313" key="2">
    <source>
        <dbReference type="EMBL" id="AAL44979.1"/>
    </source>
</evidence>